<reference evidence="1" key="1">
    <citation type="journal article" date="2023" name="Mol. Phylogenet. Evol.">
        <title>Genome-scale phylogeny and comparative genomics of the fungal order Sordariales.</title>
        <authorList>
            <person name="Hensen N."/>
            <person name="Bonometti L."/>
            <person name="Westerberg I."/>
            <person name="Brannstrom I.O."/>
            <person name="Guillou S."/>
            <person name="Cros-Aarteil S."/>
            <person name="Calhoun S."/>
            <person name="Haridas S."/>
            <person name="Kuo A."/>
            <person name="Mondo S."/>
            <person name="Pangilinan J."/>
            <person name="Riley R."/>
            <person name="LaButti K."/>
            <person name="Andreopoulos B."/>
            <person name="Lipzen A."/>
            <person name="Chen C."/>
            <person name="Yan M."/>
            <person name="Daum C."/>
            <person name="Ng V."/>
            <person name="Clum A."/>
            <person name="Steindorff A."/>
            <person name="Ohm R.A."/>
            <person name="Martin F."/>
            <person name="Silar P."/>
            <person name="Natvig D.O."/>
            <person name="Lalanne C."/>
            <person name="Gautier V."/>
            <person name="Ament-Velasquez S.L."/>
            <person name="Kruys A."/>
            <person name="Hutchinson M.I."/>
            <person name="Powell A.J."/>
            <person name="Barry K."/>
            <person name="Miller A.N."/>
            <person name="Grigoriev I.V."/>
            <person name="Debuchy R."/>
            <person name="Gladieux P."/>
            <person name="Hiltunen Thoren M."/>
            <person name="Johannesson H."/>
        </authorList>
    </citation>
    <scope>NUCLEOTIDE SEQUENCE</scope>
    <source>
        <strain evidence="1">SMH4131-1</strain>
    </source>
</reference>
<reference evidence="1" key="2">
    <citation type="submission" date="2023-06" db="EMBL/GenBank/DDBJ databases">
        <authorList>
            <consortium name="Lawrence Berkeley National Laboratory"/>
            <person name="Haridas S."/>
            <person name="Hensen N."/>
            <person name="Bonometti L."/>
            <person name="Westerberg I."/>
            <person name="Brannstrom I.O."/>
            <person name="Guillou S."/>
            <person name="Cros-Aarteil S."/>
            <person name="Calhoun S."/>
            <person name="Kuo A."/>
            <person name="Mondo S."/>
            <person name="Pangilinan J."/>
            <person name="Riley R."/>
            <person name="Labutti K."/>
            <person name="Andreopoulos B."/>
            <person name="Lipzen A."/>
            <person name="Chen C."/>
            <person name="Yanf M."/>
            <person name="Daum C."/>
            <person name="Ng V."/>
            <person name="Clum A."/>
            <person name="Steindorff A."/>
            <person name="Ohm R."/>
            <person name="Martin F."/>
            <person name="Silar P."/>
            <person name="Natvig D."/>
            <person name="Lalanne C."/>
            <person name="Gautier V."/>
            <person name="Ament-Velasquez S.L."/>
            <person name="Kruys A."/>
            <person name="Hutchinson M.I."/>
            <person name="Powell A.J."/>
            <person name="Barry K."/>
            <person name="Miller A.N."/>
            <person name="Grigoriev I.V."/>
            <person name="Debuchy R."/>
            <person name="Gladieux P."/>
            <person name="Thoren M.H."/>
            <person name="Johannesson H."/>
        </authorList>
    </citation>
    <scope>NUCLEOTIDE SEQUENCE</scope>
    <source>
        <strain evidence="1">SMH4131-1</strain>
    </source>
</reference>
<proteinExistence type="predicted"/>
<comment type="caution">
    <text evidence="1">The sequence shown here is derived from an EMBL/GenBank/DDBJ whole genome shotgun (WGS) entry which is preliminary data.</text>
</comment>
<keyword evidence="2" id="KW-1185">Reference proteome</keyword>
<dbReference type="EMBL" id="JAUEPO010000002">
    <property type="protein sequence ID" value="KAK3333051.1"/>
    <property type="molecule type" value="Genomic_DNA"/>
</dbReference>
<name>A0AAE0IYU8_9PEZI</name>
<gene>
    <name evidence="1" type="ORF">B0T19DRAFT_458142</name>
</gene>
<dbReference type="Proteomes" id="UP001286456">
    <property type="component" value="Unassembled WGS sequence"/>
</dbReference>
<accession>A0AAE0IYU8</accession>
<evidence type="ECO:0000313" key="2">
    <source>
        <dbReference type="Proteomes" id="UP001286456"/>
    </source>
</evidence>
<evidence type="ECO:0000313" key="1">
    <source>
        <dbReference type="EMBL" id="KAK3333051.1"/>
    </source>
</evidence>
<organism evidence="1 2">
    <name type="scientific">Cercophora scortea</name>
    <dbReference type="NCBI Taxonomy" id="314031"/>
    <lineage>
        <taxon>Eukaryota</taxon>
        <taxon>Fungi</taxon>
        <taxon>Dikarya</taxon>
        <taxon>Ascomycota</taxon>
        <taxon>Pezizomycotina</taxon>
        <taxon>Sordariomycetes</taxon>
        <taxon>Sordariomycetidae</taxon>
        <taxon>Sordariales</taxon>
        <taxon>Lasiosphaeriaceae</taxon>
        <taxon>Cercophora</taxon>
    </lineage>
</organism>
<protein>
    <submittedName>
        <fullName evidence="1">Uncharacterized protein</fullName>
    </submittedName>
</protein>
<dbReference type="AlphaFoldDB" id="A0AAE0IYU8"/>
<sequence>MQIPRPPRRFFDADSGYGTGAETSFSSLISAKSIDARQSVEDENLADAEPKSVPLPGREDLLAFKVDVSYAVTARFREILPEIERVIHKDMQKGLAIFKPSRARDKKQMVMSIRLMTVGEASTTAKSTIVVFVQGEQVSSLEGCLLKNPLVQQLRQPNDGITPEFDIVVAGESPRKRFLQEGVSAEWDLKGKMTEQQLTTYCGIRISLNSGYRSAAATLGGVVKLTFGPGDFMLVGMTAGHVLEDLLGPDDPAKDFETLLDSEPKLQLAALASCSLETEQEPQRRDEHAAFNSRREIGNLFYPRPHSEIRSEEEIDEAIPARDWALLEINSNLKIKPNRLPRRLGPGQYMARMGGHGAHHGHCLVTAPAESFPEDQPKEVVMLNSSISEAQGSLLGTLSNVPARVMLNPAKGFVEAYLLTLDNGEVQDGDSGAWVVNPITKEVYGHVVATDCTGDAYVVPLHSSLADMKELLDVESVDLPTTADLLDMALRRTSSTGNIATDSSQNRGQGQVSLGVTHKLDVEEQRASEVMMLCEGLHPDVHQRMDDGDSGYGSVGTTPRDMFLEGPAIADDCYAW</sequence>